<evidence type="ECO:0000313" key="2">
    <source>
        <dbReference type="Proteomes" id="UP000234420"/>
    </source>
</evidence>
<dbReference type="EMBL" id="NPIB01000073">
    <property type="protein sequence ID" value="PLC55955.1"/>
    <property type="molecule type" value="Genomic_DNA"/>
</dbReference>
<dbReference type="AlphaFoldDB" id="A0A2N4ULS1"/>
<evidence type="ECO:0000313" key="1">
    <source>
        <dbReference type="EMBL" id="PLC55955.1"/>
    </source>
</evidence>
<feature type="non-terminal residue" evidence="1">
    <location>
        <position position="1"/>
    </location>
</feature>
<comment type="caution">
    <text evidence="1">The sequence shown here is derived from an EMBL/GenBank/DDBJ whole genome shotgun (WGS) entry which is preliminary data.</text>
</comment>
<name>A0A2N4ULS1_9GAMM</name>
<gene>
    <name evidence="1" type="ORF">CIK00_21040</name>
</gene>
<sequence>SKTITWSVNNNGNFEGHVNGTHCFTWQPDGSQFTIIYSVPDDALRFTIKKPEPLDFDVVIKEIGFNQSWVTIK</sequence>
<accession>A0A2N4ULS1</accession>
<protein>
    <submittedName>
        <fullName evidence="1">Uncharacterized protein</fullName>
    </submittedName>
</protein>
<dbReference type="Proteomes" id="UP000234420">
    <property type="component" value="Unassembled WGS sequence"/>
</dbReference>
<reference evidence="1 2" key="1">
    <citation type="journal article" date="2018" name="Syst. Appl. Microbiol.">
        <title>Photobacterium carnosum sp. nov., isolated from spoiled modified atmosphere packaged poultry meat.</title>
        <authorList>
            <person name="Hilgarth M."/>
            <person name="Fuertes S."/>
            <person name="Ehrmann M."/>
            <person name="Vogel R.F."/>
        </authorList>
    </citation>
    <scope>NUCLEOTIDE SEQUENCE [LARGE SCALE GENOMIC DNA]</scope>
    <source>
        <strain evidence="1 2">TMW 2.2021</strain>
    </source>
</reference>
<keyword evidence="2" id="KW-1185">Reference proteome</keyword>
<organism evidence="1 2">
    <name type="scientific">Photobacterium carnosum</name>
    <dbReference type="NCBI Taxonomy" id="2023717"/>
    <lineage>
        <taxon>Bacteria</taxon>
        <taxon>Pseudomonadati</taxon>
        <taxon>Pseudomonadota</taxon>
        <taxon>Gammaproteobacteria</taxon>
        <taxon>Vibrionales</taxon>
        <taxon>Vibrionaceae</taxon>
        <taxon>Photobacterium</taxon>
    </lineage>
</organism>
<proteinExistence type="predicted"/>
<dbReference type="RefSeq" id="WP_202820827.1">
    <property type="nucleotide sequence ID" value="NZ_NPIB01000073.1"/>
</dbReference>